<dbReference type="EMBL" id="CAJVCH010543805">
    <property type="protein sequence ID" value="CAG7827507.1"/>
    <property type="molecule type" value="Genomic_DNA"/>
</dbReference>
<protein>
    <submittedName>
        <fullName evidence="2">Uncharacterized protein</fullName>
    </submittedName>
</protein>
<sequence length="96" mass="10513">MFFDQAGSQHHVHVSPPDLELRRAQGHSRQPTVTKSSGHGLSSIISMHYRAAHYDASPNVGALDGIRNFRFLSSSFGTERCEKVSPTLFPSFPAGC</sequence>
<gene>
    <name evidence="2" type="ORF">AFUS01_LOCUS37493</name>
</gene>
<evidence type="ECO:0000313" key="2">
    <source>
        <dbReference type="EMBL" id="CAG7827507.1"/>
    </source>
</evidence>
<organism evidence="2 3">
    <name type="scientific">Allacma fusca</name>
    <dbReference type="NCBI Taxonomy" id="39272"/>
    <lineage>
        <taxon>Eukaryota</taxon>
        <taxon>Metazoa</taxon>
        <taxon>Ecdysozoa</taxon>
        <taxon>Arthropoda</taxon>
        <taxon>Hexapoda</taxon>
        <taxon>Collembola</taxon>
        <taxon>Symphypleona</taxon>
        <taxon>Sminthuridae</taxon>
        <taxon>Allacma</taxon>
    </lineage>
</organism>
<feature type="region of interest" description="Disordered" evidence="1">
    <location>
        <begin position="1"/>
        <end position="39"/>
    </location>
</feature>
<reference evidence="2" key="1">
    <citation type="submission" date="2021-06" db="EMBL/GenBank/DDBJ databases">
        <authorList>
            <person name="Hodson N. C."/>
            <person name="Mongue J. A."/>
            <person name="Jaron S. K."/>
        </authorList>
    </citation>
    <scope>NUCLEOTIDE SEQUENCE</scope>
</reference>
<dbReference type="Proteomes" id="UP000708208">
    <property type="component" value="Unassembled WGS sequence"/>
</dbReference>
<proteinExistence type="predicted"/>
<accession>A0A8J2L234</accession>
<keyword evidence="3" id="KW-1185">Reference proteome</keyword>
<comment type="caution">
    <text evidence="2">The sequence shown here is derived from an EMBL/GenBank/DDBJ whole genome shotgun (WGS) entry which is preliminary data.</text>
</comment>
<feature type="compositionally biased region" description="Polar residues" evidence="1">
    <location>
        <begin position="27"/>
        <end position="39"/>
    </location>
</feature>
<evidence type="ECO:0000256" key="1">
    <source>
        <dbReference type="SAM" id="MobiDB-lite"/>
    </source>
</evidence>
<evidence type="ECO:0000313" key="3">
    <source>
        <dbReference type="Proteomes" id="UP000708208"/>
    </source>
</evidence>
<dbReference type="AlphaFoldDB" id="A0A8J2L234"/>
<name>A0A8J2L234_9HEXA</name>